<protein>
    <recommendedName>
        <fullName evidence="3">Oxidoreductase NAD-binding domain-containing protein 1</fullName>
    </recommendedName>
</protein>
<dbReference type="InterPro" id="IPR017938">
    <property type="entry name" value="Riboflavin_synthase-like_b-brl"/>
</dbReference>
<dbReference type="GeneTree" id="ENSGT00390000004280"/>
<sequence length="310" mass="35210">MTQAFVMCPLLRGSAGIFCPQAALSPRRPKGLRPFGSCIMKPQKKTDHLERTAKSFRQEVLSPAKVCGLSEESETVRRLRLLITNKDFTFKAGQWVDFFIPDVPVFAGFSICSSPSLLKRESALELAVKYTNHASSLWVHTKCTLGSEVTVQVGGNFYFDPQPSDPPVNIVLIAGGVGINPLISILLHLTDLQRHRDKKGSGYEMGRVRLLYSARNTNELLFKRSILNLTSAFPEKVRCNFYVTKQTAEISEELRPYVTEGRIPHEELEEHILEDTLFFICGPPTMIEHFSQHLEARRVPKERICFEKWW</sequence>
<dbReference type="Gene3D" id="2.40.30.10">
    <property type="entry name" value="Translation factors"/>
    <property type="match status" value="1"/>
</dbReference>
<dbReference type="OrthoDB" id="436496at2759"/>
<dbReference type="InParanoid" id="A0A7N4PY74"/>
<dbReference type="CTD" id="92106"/>
<dbReference type="PROSITE" id="PS51384">
    <property type="entry name" value="FAD_FR"/>
    <property type="match status" value="1"/>
</dbReference>
<dbReference type="SUPFAM" id="SSF63380">
    <property type="entry name" value="Riboflavin synthase domain-like"/>
    <property type="match status" value="1"/>
</dbReference>
<gene>
    <name evidence="5" type="primary">OXNAD1</name>
</gene>
<evidence type="ECO:0000256" key="2">
    <source>
        <dbReference type="ARBA" id="ARBA00023027"/>
    </source>
</evidence>
<dbReference type="KEGG" id="shr:116419573"/>
<dbReference type="PRINTS" id="PR00410">
    <property type="entry name" value="PHEHYDRXLASE"/>
</dbReference>
<keyword evidence="2" id="KW-0520">NAD</keyword>
<dbReference type="AlphaFoldDB" id="A0A7N4PY74"/>
<dbReference type="GO" id="GO:0005739">
    <property type="term" value="C:mitochondrion"/>
    <property type="evidence" value="ECO:0007669"/>
    <property type="project" value="TreeGrafter"/>
</dbReference>
<dbReference type="InterPro" id="IPR017927">
    <property type="entry name" value="FAD-bd_FR_type"/>
</dbReference>
<evidence type="ECO:0000313" key="5">
    <source>
        <dbReference type="Ensembl" id="ENSSHAP00000044167.1"/>
    </source>
</evidence>
<dbReference type="Gene3D" id="3.40.50.80">
    <property type="entry name" value="Nucleotide-binding domain of ferredoxin-NADP reductase (FNR) module"/>
    <property type="match status" value="1"/>
</dbReference>
<dbReference type="GeneID" id="116419573"/>
<name>A0A7N4PY74_SARHA</name>
<reference evidence="5" key="3">
    <citation type="submission" date="2025-09" db="UniProtKB">
        <authorList>
            <consortium name="Ensembl"/>
        </authorList>
    </citation>
    <scope>IDENTIFICATION</scope>
</reference>
<dbReference type="PANTHER" id="PTHR46505">
    <property type="entry name" value="OXIDOREDUCTASE NAD-BINDING DOMAIN-CONTAINING PROTEIN 1"/>
    <property type="match status" value="1"/>
</dbReference>
<reference evidence="5 6" key="1">
    <citation type="journal article" date="2011" name="Proc. Natl. Acad. Sci. U.S.A.">
        <title>Genetic diversity and population structure of the endangered marsupial Sarcophilus harrisii (Tasmanian devil).</title>
        <authorList>
            <person name="Miller W."/>
            <person name="Hayes V.M."/>
            <person name="Ratan A."/>
            <person name="Petersen D.C."/>
            <person name="Wittekindt N.E."/>
            <person name="Miller J."/>
            <person name="Walenz B."/>
            <person name="Knight J."/>
            <person name="Qi J."/>
            <person name="Zhao F."/>
            <person name="Wang Q."/>
            <person name="Bedoya-Reina O.C."/>
            <person name="Katiyar N."/>
            <person name="Tomsho L.P."/>
            <person name="Kasson L.M."/>
            <person name="Hardie R.A."/>
            <person name="Woodbridge P."/>
            <person name="Tindall E.A."/>
            <person name="Bertelsen M.F."/>
            <person name="Dixon D."/>
            <person name="Pyecroft S."/>
            <person name="Helgen K.M."/>
            <person name="Lesk A.M."/>
            <person name="Pringle T.H."/>
            <person name="Patterson N."/>
            <person name="Zhang Y."/>
            <person name="Kreiss A."/>
            <person name="Woods G.M."/>
            <person name="Jones M.E."/>
            <person name="Schuster S.C."/>
        </authorList>
    </citation>
    <scope>NUCLEOTIDE SEQUENCE [LARGE SCALE GENOMIC DNA]</scope>
</reference>
<keyword evidence="1" id="KW-0560">Oxidoreductase</keyword>
<dbReference type="RefSeq" id="XP_031796158.1">
    <property type="nucleotide sequence ID" value="XM_031940298.1"/>
</dbReference>
<evidence type="ECO:0000259" key="4">
    <source>
        <dbReference type="PROSITE" id="PS51384"/>
    </source>
</evidence>
<dbReference type="CDD" id="cd00322">
    <property type="entry name" value="FNR_like"/>
    <property type="match status" value="1"/>
</dbReference>
<keyword evidence="6" id="KW-1185">Reference proteome</keyword>
<feature type="domain" description="FAD-binding FR-type" evidence="4">
    <location>
        <begin position="59"/>
        <end position="162"/>
    </location>
</feature>
<evidence type="ECO:0000256" key="3">
    <source>
        <dbReference type="ARBA" id="ARBA00040516"/>
    </source>
</evidence>
<organism evidence="5 6">
    <name type="scientific">Sarcophilus harrisii</name>
    <name type="common">Tasmanian devil</name>
    <name type="synonym">Sarcophilus laniarius</name>
    <dbReference type="NCBI Taxonomy" id="9305"/>
    <lineage>
        <taxon>Eukaryota</taxon>
        <taxon>Metazoa</taxon>
        <taxon>Chordata</taxon>
        <taxon>Craniata</taxon>
        <taxon>Vertebrata</taxon>
        <taxon>Euteleostomi</taxon>
        <taxon>Mammalia</taxon>
        <taxon>Metatheria</taxon>
        <taxon>Dasyuromorphia</taxon>
        <taxon>Dasyuridae</taxon>
        <taxon>Sarcophilus</taxon>
    </lineage>
</organism>
<evidence type="ECO:0000313" key="6">
    <source>
        <dbReference type="Proteomes" id="UP000007648"/>
    </source>
</evidence>
<dbReference type="Proteomes" id="UP000007648">
    <property type="component" value="Unassembled WGS sequence"/>
</dbReference>
<dbReference type="FunCoup" id="A0A7N4PY74">
    <property type="interactions" value="147"/>
</dbReference>
<dbReference type="InterPro" id="IPR052128">
    <property type="entry name" value="Oxidoreductase_NAD-binding"/>
</dbReference>
<dbReference type="Ensembl" id="ENSSHAT00000043137.1">
    <property type="protein sequence ID" value="ENSSHAP00000044167.1"/>
    <property type="gene ID" value="ENSSHAG00000031847.1"/>
</dbReference>
<dbReference type="Pfam" id="PF00175">
    <property type="entry name" value="NAD_binding_1"/>
    <property type="match status" value="1"/>
</dbReference>
<dbReference type="GO" id="GO:0016491">
    <property type="term" value="F:oxidoreductase activity"/>
    <property type="evidence" value="ECO:0007669"/>
    <property type="project" value="UniProtKB-KW"/>
</dbReference>
<proteinExistence type="predicted"/>
<dbReference type="InterPro" id="IPR001433">
    <property type="entry name" value="OxRdtase_FAD/NAD-bd"/>
</dbReference>
<dbReference type="RefSeq" id="XP_031796159.1">
    <property type="nucleotide sequence ID" value="XM_031940299.1"/>
</dbReference>
<dbReference type="SUPFAM" id="SSF52343">
    <property type="entry name" value="Ferredoxin reductase-like, C-terminal NADP-linked domain"/>
    <property type="match status" value="1"/>
</dbReference>
<reference evidence="5" key="2">
    <citation type="submission" date="2025-08" db="UniProtKB">
        <authorList>
            <consortium name="Ensembl"/>
        </authorList>
    </citation>
    <scope>IDENTIFICATION</scope>
</reference>
<accession>A0A7N4PY74</accession>
<evidence type="ECO:0000256" key="1">
    <source>
        <dbReference type="ARBA" id="ARBA00023002"/>
    </source>
</evidence>
<dbReference type="InterPro" id="IPR039261">
    <property type="entry name" value="FNR_nucleotide-bd"/>
</dbReference>
<dbReference type="PANTHER" id="PTHR46505:SF1">
    <property type="entry name" value="OXIDOREDUCTASE NAD-BINDING DOMAIN-CONTAINING PROTEIN 1"/>
    <property type="match status" value="1"/>
</dbReference>